<dbReference type="InterPro" id="IPR011635">
    <property type="entry name" value="CARDB"/>
</dbReference>
<evidence type="ECO:0000313" key="3">
    <source>
        <dbReference type="EMBL" id="HHE75847.1"/>
    </source>
</evidence>
<name>A0A7J3TA81_9ARCH</name>
<keyword evidence="1" id="KW-0812">Transmembrane</keyword>
<proteinExistence type="predicted"/>
<protein>
    <submittedName>
        <fullName evidence="3">CARDB domain-containing protein</fullName>
    </submittedName>
</protein>
<keyword evidence="1" id="KW-0472">Membrane</keyword>
<accession>A0A7J3TA81</accession>
<dbReference type="Pfam" id="PF07705">
    <property type="entry name" value="CARDB"/>
    <property type="match status" value="1"/>
</dbReference>
<sequence length="231" mass="26269">ASGSVHVEGPVVAATETNITYRVYVDEYFEKYKCTMLIAGENLTGAKPLNEVIKSSDNGKFEFEITTPKVPQTLYISFRVLGYRGDKITILERELSVEIVNPLPIKVKIRNTNDYDVSNILINFYVDGEYIGNITVDKLKANNTESVVYKWIPQNIEEGKHTLKIVVASEGIVFDNGKTTYSYQFYYGKPPSYDFVYYLGWGTLIVISTIFSMMVLGRRSRKTAPPPKWKK</sequence>
<evidence type="ECO:0000259" key="2">
    <source>
        <dbReference type="Pfam" id="PF07705"/>
    </source>
</evidence>
<dbReference type="Proteomes" id="UP000886130">
    <property type="component" value="Unassembled WGS sequence"/>
</dbReference>
<dbReference type="AlphaFoldDB" id="A0A7J3TA81"/>
<evidence type="ECO:0000256" key="1">
    <source>
        <dbReference type="SAM" id="Phobius"/>
    </source>
</evidence>
<feature type="domain" description="CARDB" evidence="2">
    <location>
        <begin position="101"/>
        <end position="173"/>
    </location>
</feature>
<dbReference type="EMBL" id="DRTM01000130">
    <property type="protein sequence ID" value="HHE75847.1"/>
    <property type="molecule type" value="Genomic_DNA"/>
</dbReference>
<keyword evidence="1" id="KW-1133">Transmembrane helix</keyword>
<comment type="caution">
    <text evidence="3">The sequence shown here is derived from an EMBL/GenBank/DDBJ whole genome shotgun (WGS) entry which is preliminary data.</text>
</comment>
<reference evidence="3" key="1">
    <citation type="journal article" date="2020" name="mSystems">
        <title>Genome- and Community-Level Interaction Insights into Carbon Utilization and Element Cycling Functions of Hydrothermarchaeota in Hydrothermal Sediment.</title>
        <authorList>
            <person name="Zhou Z."/>
            <person name="Liu Y."/>
            <person name="Xu W."/>
            <person name="Pan J."/>
            <person name="Luo Z.H."/>
            <person name="Li M."/>
        </authorList>
    </citation>
    <scope>NUCLEOTIDE SEQUENCE [LARGE SCALE GENOMIC DNA]</scope>
    <source>
        <strain evidence="3">HyVt-85</strain>
    </source>
</reference>
<gene>
    <name evidence="3" type="ORF">ENL31_01805</name>
</gene>
<feature type="non-terminal residue" evidence="3">
    <location>
        <position position="1"/>
    </location>
</feature>
<organism evidence="3">
    <name type="scientific">Candidatus Aciduliprofundum boonei</name>
    <dbReference type="NCBI Taxonomy" id="379547"/>
    <lineage>
        <taxon>Archaea</taxon>
        <taxon>Methanobacteriati</taxon>
        <taxon>Thermoplasmatota</taxon>
        <taxon>DHVE2 group</taxon>
        <taxon>Candidatus Aciduliprofundum</taxon>
    </lineage>
</organism>
<dbReference type="InterPro" id="IPR013783">
    <property type="entry name" value="Ig-like_fold"/>
</dbReference>
<feature type="transmembrane region" description="Helical" evidence="1">
    <location>
        <begin position="195"/>
        <end position="216"/>
    </location>
</feature>
<dbReference type="Gene3D" id="2.60.40.10">
    <property type="entry name" value="Immunoglobulins"/>
    <property type="match status" value="1"/>
</dbReference>